<dbReference type="SMART" id="SM00530">
    <property type="entry name" value="HTH_XRE"/>
    <property type="match status" value="1"/>
</dbReference>
<gene>
    <name evidence="1" type="ORF">ALO41_01992</name>
</gene>
<dbReference type="CDD" id="cd00093">
    <property type="entry name" value="HTH_XRE"/>
    <property type="match status" value="1"/>
</dbReference>
<organism evidence="1 2">
    <name type="scientific">Pseudomonas amygdali pv. ulmi</name>
    <dbReference type="NCBI Taxonomy" id="251720"/>
    <lineage>
        <taxon>Bacteria</taxon>
        <taxon>Pseudomonadati</taxon>
        <taxon>Pseudomonadota</taxon>
        <taxon>Gammaproteobacteria</taxon>
        <taxon>Pseudomonadales</taxon>
        <taxon>Pseudomonadaceae</taxon>
        <taxon>Pseudomonas</taxon>
        <taxon>Pseudomonas amygdali</taxon>
    </lineage>
</organism>
<dbReference type="GO" id="GO:0003677">
    <property type="term" value="F:DNA binding"/>
    <property type="evidence" value="ECO:0007669"/>
    <property type="project" value="InterPro"/>
</dbReference>
<dbReference type="PATRIC" id="fig|251720.4.peg.2672"/>
<protein>
    <submittedName>
        <fullName evidence="1">XRE family transcriptional regulator</fullName>
    </submittedName>
</protein>
<reference evidence="1 2" key="1">
    <citation type="submission" date="2015-09" db="EMBL/GenBank/DDBJ databases">
        <title>Genome announcement of multiple Pseudomonas syringae strains.</title>
        <authorList>
            <person name="Thakur S."/>
            <person name="Wang P.W."/>
            <person name="Gong Y."/>
            <person name="Weir B.S."/>
            <person name="Guttman D.S."/>
        </authorList>
    </citation>
    <scope>NUCLEOTIDE SEQUENCE [LARGE SCALE GENOMIC DNA]</scope>
    <source>
        <strain evidence="1 2">ICMP3962</strain>
    </source>
</reference>
<proteinExistence type="predicted"/>
<comment type="caution">
    <text evidence="1">The sequence shown here is derived from an EMBL/GenBank/DDBJ whole genome shotgun (WGS) entry which is preliminary data.</text>
</comment>
<dbReference type="Pfam" id="PF00717">
    <property type="entry name" value="Peptidase_S24"/>
    <property type="match status" value="1"/>
</dbReference>
<dbReference type="InterPro" id="IPR001387">
    <property type="entry name" value="Cro/C1-type_HTH"/>
</dbReference>
<evidence type="ECO:0000313" key="1">
    <source>
        <dbReference type="EMBL" id="KPZ14324.1"/>
    </source>
</evidence>
<name>A0A0Q0EVB9_PSEA0</name>
<sequence length="251" mass="28112">MTKRPLPEDRKEEARKLKEIFNSKKRDLDLTQEKLAYLMNMNQSSVSHYLNGINPLNTTTAAVFAQLLEVQVSDFSPRLAEQIDNILALSNKKYEDWNRARTPELNNIEPALNPTRHFDYPEISWVQAGAASEAMDLGNISTCPTHTSDVWAGHDAFWLRVLGSSMTSPVGTSFPEGMLILVAPDMEPRSGQFVVARMADTNEATFKQLIKDAGELFLKPLNPAYPITQVTPNWVIVGTVVDGKMPKSIFF</sequence>
<dbReference type="Pfam" id="PF01381">
    <property type="entry name" value="HTH_3"/>
    <property type="match status" value="1"/>
</dbReference>
<dbReference type="Proteomes" id="UP000050266">
    <property type="component" value="Unassembled WGS sequence"/>
</dbReference>
<dbReference type="InterPro" id="IPR010982">
    <property type="entry name" value="Lambda_DNA-bd_dom_sf"/>
</dbReference>
<dbReference type="Gene3D" id="2.10.109.10">
    <property type="entry name" value="Umud Fragment, subunit A"/>
    <property type="match status" value="1"/>
</dbReference>
<dbReference type="InterPro" id="IPR036286">
    <property type="entry name" value="LexA/Signal_pep-like_sf"/>
</dbReference>
<dbReference type="InterPro" id="IPR015927">
    <property type="entry name" value="Peptidase_S24_S26A/B/C"/>
</dbReference>
<dbReference type="PANTHER" id="PTHR33516">
    <property type="entry name" value="LEXA REPRESSOR"/>
    <property type="match status" value="1"/>
</dbReference>
<dbReference type="SUPFAM" id="SSF47413">
    <property type="entry name" value="lambda repressor-like DNA-binding domains"/>
    <property type="match status" value="1"/>
</dbReference>
<dbReference type="InterPro" id="IPR050077">
    <property type="entry name" value="LexA_repressor"/>
</dbReference>
<dbReference type="Gene3D" id="1.10.260.40">
    <property type="entry name" value="lambda repressor-like DNA-binding domains"/>
    <property type="match status" value="1"/>
</dbReference>
<dbReference type="PANTHER" id="PTHR33516:SF2">
    <property type="entry name" value="LEXA REPRESSOR-RELATED"/>
    <property type="match status" value="1"/>
</dbReference>
<dbReference type="InterPro" id="IPR039418">
    <property type="entry name" value="LexA-like"/>
</dbReference>
<dbReference type="CDD" id="cd06529">
    <property type="entry name" value="S24_LexA-like"/>
    <property type="match status" value="1"/>
</dbReference>
<accession>A0A0Q0EVB9</accession>
<dbReference type="PROSITE" id="PS50943">
    <property type="entry name" value="HTH_CROC1"/>
    <property type="match status" value="1"/>
</dbReference>
<dbReference type="EMBL" id="LJRQ01000143">
    <property type="protein sequence ID" value="KPZ14324.1"/>
    <property type="molecule type" value="Genomic_DNA"/>
</dbReference>
<dbReference type="RefSeq" id="WP_020339699.1">
    <property type="nucleotide sequence ID" value="NZ_LIHQ01000223.1"/>
</dbReference>
<evidence type="ECO:0000313" key="2">
    <source>
        <dbReference type="Proteomes" id="UP000050266"/>
    </source>
</evidence>
<dbReference type="AlphaFoldDB" id="A0A0Q0EVB9"/>
<dbReference type="SUPFAM" id="SSF51306">
    <property type="entry name" value="LexA/Signal peptidase"/>
    <property type="match status" value="1"/>
</dbReference>